<evidence type="ECO:0000256" key="4">
    <source>
        <dbReference type="ARBA" id="ARBA00014618"/>
    </source>
</evidence>
<accession>A0AAD5VFK0</accession>
<comment type="similarity">
    <text evidence="2 11">Belongs to the glutamate--cysteine ligase type 3 family.</text>
</comment>
<dbReference type="EMBL" id="JANAWD010000019">
    <property type="protein sequence ID" value="KAJ3491003.1"/>
    <property type="molecule type" value="Genomic_DNA"/>
</dbReference>
<evidence type="ECO:0000256" key="9">
    <source>
        <dbReference type="ARBA" id="ARBA00030585"/>
    </source>
</evidence>
<dbReference type="GO" id="GO:0017109">
    <property type="term" value="C:glutamate-cysteine ligase complex"/>
    <property type="evidence" value="ECO:0007669"/>
    <property type="project" value="TreeGrafter"/>
</dbReference>
<dbReference type="AlphaFoldDB" id="A0AAD5VFK0"/>
<dbReference type="Pfam" id="PF03074">
    <property type="entry name" value="GCS"/>
    <property type="match status" value="1"/>
</dbReference>
<evidence type="ECO:0000256" key="2">
    <source>
        <dbReference type="ARBA" id="ARBA00008100"/>
    </source>
</evidence>
<evidence type="ECO:0000256" key="11">
    <source>
        <dbReference type="RuleBase" id="RU367135"/>
    </source>
</evidence>
<comment type="caution">
    <text evidence="13">The sequence shown here is derived from an EMBL/GenBank/DDBJ whole genome shotgun (WGS) entry which is preliminary data.</text>
</comment>
<comment type="pathway">
    <text evidence="1 11">Sulfur metabolism; glutathione biosynthesis; glutathione from L-cysteine and L-glutamate: step 1/2.</text>
</comment>
<feature type="region of interest" description="Disordered" evidence="12">
    <location>
        <begin position="456"/>
        <end position="482"/>
    </location>
</feature>
<dbReference type="Gene3D" id="3.30.590.50">
    <property type="match status" value="3"/>
</dbReference>
<feature type="region of interest" description="Disordered" evidence="12">
    <location>
        <begin position="611"/>
        <end position="639"/>
    </location>
</feature>
<dbReference type="InterPro" id="IPR004308">
    <property type="entry name" value="GCS"/>
</dbReference>
<evidence type="ECO:0000256" key="8">
    <source>
        <dbReference type="ARBA" id="ARBA00022840"/>
    </source>
</evidence>
<protein>
    <recommendedName>
        <fullName evidence="4 11">Glutamate--cysteine ligase</fullName>
        <ecNumber evidence="3 11">6.3.2.2</ecNumber>
    </recommendedName>
    <alternativeName>
        <fullName evidence="10 11">Gamma-ECS</fullName>
    </alternativeName>
    <alternativeName>
        <fullName evidence="9 11">Gamma-glutamylcysteine synthetase</fullName>
    </alternativeName>
</protein>
<evidence type="ECO:0000256" key="1">
    <source>
        <dbReference type="ARBA" id="ARBA00005006"/>
    </source>
</evidence>
<dbReference type="GO" id="GO:0006750">
    <property type="term" value="P:glutathione biosynthetic process"/>
    <property type="evidence" value="ECO:0007669"/>
    <property type="project" value="UniProtKB-UniRule"/>
</dbReference>
<dbReference type="GO" id="GO:0005524">
    <property type="term" value="F:ATP binding"/>
    <property type="evidence" value="ECO:0007669"/>
    <property type="project" value="UniProtKB-UniRule"/>
</dbReference>
<evidence type="ECO:0000256" key="5">
    <source>
        <dbReference type="ARBA" id="ARBA00022598"/>
    </source>
</evidence>
<dbReference type="Gene3D" id="1.10.8.960">
    <property type="match status" value="1"/>
</dbReference>
<feature type="compositionally biased region" description="Polar residues" evidence="12">
    <location>
        <begin position="458"/>
        <end position="468"/>
    </location>
</feature>
<dbReference type="PANTHER" id="PTHR11164">
    <property type="entry name" value="GLUTAMATE CYSTEINE LIGASE"/>
    <property type="match status" value="1"/>
</dbReference>
<keyword evidence="8 11" id="KW-0067">ATP-binding</keyword>
<reference evidence="13" key="1">
    <citation type="submission" date="2022-07" db="EMBL/GenBank/DDBJ databases">
        <title>Genome Sequence of Physisporinus lineatus.</title>
        <authorList>
            <person name="Buettner E."/>
        </authorList>
    </citation>
    <scope>NUCLEOTIDE SEQUENCE</scope>
    <source>
        <strain evidence="13">VT162</strain>
    </source>
</reference>
<sequence>MGLLYLGTPLAWDDAKQYADHVRAHGIAQFLHIWDNLKNRYGDELLWGDEVEYMVVAFDDEEKNAKLSLRQSEILAKLQSITNDIASDRNDPGSVPTFHPEYGRFMLESTPGSPYTGNLPDLLKVEEDMRYRRHLARRYLKTNEIPITMTSFPRLGVPGVFTEPFFSPEGAVSSHSLFVPEEITNPHARFPTLTANIRTRRGSKVAINLPVFFDERTPRPFVDRTIPWDRSIYPEDPAASPLWRGYITDVDGRWDVVSGSVDDRTEEERGLKPLKESRFRIPKSRYGSVSLYISDEWLNRPEYNDIEAPYDSDILERLKTHGIDEILARHIAHLFIRDPIVIFSETIHQDDTTSNDHFENIQSTNWQTVRFKPPPTNSSIGWRVEFRPMEVQFTDFENAAFTVFVVLLSRAILNYGMNLYIPISKVDENMARAQRRDAIHTQKFYFRKDVFPPGIPSPISTPNSSGTASPVEPNGSSGIPRRKERKLRNCFATVPVPGDGHTHAPIEDEYDEYTLDEIINGKGEAFPGLMNIVYAYLETLDVTADEREKIGEYLDLVKRRASGSLLTPATWIRNFVRSHPAYKFDSVVSQEINYDLMKAVDEIERGIRDVPELLPSTHTKSSKPKLNGFPKSPKDISEM</sequence>
<evidence type="ECO:0000256" key="10">
    <source>
        <dbReference type="ARBA" id="ARBA00032122"/>
    </source>
</evidence>
<dbReference type="GO" id="GO:0004357">
    <property type="term" value="F:glutamate-cysteine ligase activity"/>
    <property type="evidence" value="ECO:0007669"/>
    <property type="project" value="UniProtKB-UniRule"/>
</dbReference>
<dbReference type="EC" id="6.3.2.2" evidence="3 11"/>
<comment type="catalytic activity">
    <reaction evidence="11">
        <text>L-cysteine + L-glutamate + ATP = gamma-L-glutamyl-L-cysteine + ADP + phosphate + H(+)</text>
        <dbReference type="Rhea" id="RHEA:13285"/>
        <dbReference type="ChEBI" id="CHEBI:15378"/>
        <dbReference type="ChEBI" id="CHEBI:29985"/>
        <dbReference type="ChEBI" id="CHEBI:30616"/>
        <dbReference type="ChEBI" id="CHEBI:35235"/>
        <dbReference type="ChEBI" id="CHEBI:43474"/>
        <dbReference type="ChEBI" id="CHEBI:58173"/>
        <dbReference type="ChEBI" id="CHEBI:456216"/>
        <dbReference type="EC" id="6.3.2.2"/>
    </reaction>
</comment>
<dbReference type="SUPFAM" id="SSF55931">
    <property type="entry name" value="Glutamine synthetase/guanido kinase"/>
    <property type="match status" value="1"/>
</dbReference>
<dbReference type="PANTHER" id="PTHR11164:SF0">
    <property type="entry name" value="GLUTAMATE--CYSTEINE LIGASE CATALYTIC SUBUNIT"/>
    <property type="match status" value="1"/>
</dbReference>
<evidence type="ECO:0000313" key="14">
    <source>
        <dbReference type="Proteomes" id="UP001212997"/>
    </source>
</evidence>
<keyword evidence="7 11" id="KW-0547">Nucleotide-binding</keyword>
<evidence type="ECO:0000313" key="13">
    <source>
        <dbReference type="EMBL" id="KAJ3491003.1"/>
    </source>
</evidence>
<dbReference type="InterPro" id="IPR014746">
    <property type="entry name" value="Gln_synth/guanido_kin_cat_dom"/>
</dbReference>
<keyword evidence="14" id="KW-1185">Reference proteome</keyword>
<evidence type="ECO:0000256" key="3">
    <source>
        <dbReference type="ARBA" id="ARBA00012220"/>
    </source>
</evidence>
<keyword evidence="6 11" id="KW-0317">Glutathione biosynthesis</keyword>
<evidence type="ECO:0000256" key="12">
    <source>
        <dbReference type="SAM" id="MobiDB-lite"/>
    </source>
</evidence>
<evidence type="ECO:0000256" key="6">
    <source>
        <dbReference type="ARBA" id="ARBA00022684"/>
    </source>
</evidence>
<evidence type="ECO:0000256" key="7">
    <source>
        <dbReference type="ARBA" id="ARBA00022741"/>
    </source>
</evidence>
<gene>
    <name evidence="13" type="ORF">NLI96_g1029</name>
</gene>
<dbReference type="FunFam" id="3.30.590.50:FF:000009">
    <property type="entry name" value="Glutamate--cysteine ligase"/>
    <property type="match status" value="1"/>
</dbReference>
<organism evidence="13 14">
    <name type="scientific">Meripilus lineatus</name>
    <dbReference type="NCBI Taxonomy" id="2056292"/>
    <lineage>
        <taxon>Eukaryota</taxon>
        <taxon>Fungi</taxon>
        <taxon>Dikarya</taxon>
        <taxon>Basidiomycota</taxon>
        <taxon>Agaricomycotina</taxon>
        <taxon>Agaricomycetes</taxon>
        <taxon>Polyporales</taxon>
        <taxon>Meripilaceae</taxon>
        <taxon>Meripilus</taxon>
    </lineage>
</organism>
<proteinExistence type="inferred from homology"/>
<dbReference type="Proteomes" id="UP001212997">
    <property type="component" value="Unassembled WGS sequence"/>
</dbReference>
<keyword evidence="5 11" id="KW-0436">Ligase</keyword>
<name>A0AAD5VFK0_9APHY</name>